<feature type="compositionally biased region" description="Polar residues" evidence="1">
    <location>
        <begin position="33"/>
        <end position="44"/>
    </location>
</feature>
<dbReference type="InParanoid" id="G2XP83"/>
<evidence type="ECO:0000256" key="1">
    <source>
        <dbReference type="SAM" id="MobiDB-lite"/>
    </source>
</evidence>
<reference evidence="3" key="1">
    <citation type="journal article" date="2011" name="PLoS Genet.">
        <title>Genomic analysis of the necrotrophic fungal pathogens Sclerotinia sclerotiorum and Botrytis cinerea.</title>
        <authorList>
            <person name="Amselem J."/>
            <person name="Cuomo C.A."/>
            <person name="van Kan J.A."/>
            <person name="Viaud M."/>
            <person name="Benito E.P."/>
            <person name="Couloux A."/>
            <person name="Coutinho P.M."/>
            <person name="de Vries R.P."/>
            <person name="Dyer P.S."/>
            <person name="Fillinger S."/>
            <person name="Fournier E."/>
            <person name="Gout L."/>
            <person name="Hahn M."/>
            <person name="Kohn L."/>
            <person name="Lapalu N."/>
            <person name="Plummer K.M."/>
            <person name="Pradier J.M."/>
            <person name="Quevillon E."/>
            <person name="Sharon A."/>
            <person name="Simon A."/>
            <person name="ten Have A."/>
            <person name="Tudzynski B."/>
            <person name="Tudzynski P."/>
            <person name="Wincker P."/>
            <person name="Andrew M."/>
            <person name="Anthouard V."/>
            <person name="Beever R.E."/>
            <person name="Beffa R."/>
            <person name="Benoit I."/>
            <person name="Bouzid O."/>
            <person name="Brault B."/>
            <person name="Chen Z."/>
            <person name="Choquer M."/>
            <person name="Collemare J."/>
            <person name="Cotton P."/>
            <person name="Danchin E.G."/>
            <person name="Da Silva C."/>
            <person name="Gautier A."/>
            <person name="Giraud C."/>
            <person name="Giraud T."/>
            <person name="Gonzalez C."/>
            <person name="Grossetete S."/>
            <person name="Guldener U."/>
            <person name="Henrissat B."/>
            <person name="Howlett B.J."/>
            <person name="Kodira C."/>
            <person name="Kretschmer M."/>
            <person name="Lappartient A."/>
            <person name="Leroch M."/>
            <person name="Levis C."/>
            <person name="Mauceli E."/>
            <person name="Neuveglise C."/>
            <person name="Oeser B."/>
            <person name="Pearson M."/>
            <person name="Poulain J."/>
            <person name="Poussereau N."/>
            <person name="Quesneville H."/>
            <person name="Rascle C."/>
            <person name="Schumacher J."/>
            <person name="Segurens B."/>
            <person name="Sexton A."/>
            <person name="Silva E."/>
            <person name="Sirven C."/>
            <person name="Soanes D.M."/>
            <person name="Talbot N.J."/>
            <person name="Templeton M."/>
            <person name="Yandava C."/>
            <person name="Yarden O."/>
            <person name="Zeng Q."/>
            <person name="Rollins J.A."/>
            <person name="Lebrun M.H."/>
            <person name="Dickman M."/>
        </authorList>
    </citation>
    <scope>NUCLEOTIDE SEQUENCE [LARGE SCALE GENOMIC DNA]</scope>
    <source>
        <strain evidence="3">T4</strain>
    </source>
</reference>
<dbReference type="HOGENOM" id="CLU_3224446_0_0_1"/>
<accession>G2XP83</accession>
<dbReference type="AlphaFoldDB" id="G2XP83"/>
<name>G2XP83_BOTF4</name>
<feature type="region of interest" description="Disordered" evidence="1">
    <location>
        <begin position="1"/>
        <end position="44"/>
    </location>
</feature>
<dbReference type="EMBL" id="FQ790248">
    <property type="protein sequence ID" value="CCD42689.1"/>
    <property type="molecule type" value="Genomic_DNA"/>
</dbReference>
<evidence type="ECO:0000313" key="2">
    <source>
        <dbReference type="EMBL" id="CCD42689.1"/>
    </source>
</evidence>
<gene>
    <name evidence="2" type="ORF">BofuT4_uP073010.1</name>
</gene>
<organism evidence="2 3">
    <name type="scientific">Botryotinia fuckeliana (strain T4)</name>
    <name type="common">Noble rot fungus</name>
    <name type="synonym">Botrytis cinerea</name>
    <dbReference type="NCBI Taxonomy" id="999810"/>
    <lineage>
        <taxon>Eukaryota</taxon>
        <taxon>Fungi</taxon>
        <taxon>Dikarya</taxon>
        <taxon>Ascomycota</taxon>
        <taxon>Pezizomycotina</taxon>
        <taxon>Leotiomycetes</taxon>
        <taxon>Helotiales</taxon>
        <taxon>Sclerotiniaceae</taxon>
        <taxon>Botrytis</taxon>
    </lineage>
</organism>
<protein>
    <submittedName>
        <fullName evidence="2">Uncharacterized protein</fullName>
    </submittedName>
</protein>
<dbReference type="Proteomes" id="UP000008177">
    <property type="component" value="Unplaced contigs"/>
</dbReference>
<sequence length="44" mass="5203">MNEFGDYKQIKKIQCRTPYRSKGNQRMEDDESSSISNCTNQENQ</sequence>
<proteinExistence type="predicted"/>
<evidence type="ECO:0000313" key="3">
    <source>
        <dbReference type="Proteomes" id="UP000008177"/>
    </source>
</evidence>